<gene>
    <name evidence="1" type="ORF">A8M32_05765</name>
</gene>
<reference evidence="2" key="1">
    <citation type="submission" date="2016-05" db="EMBL/GenBank/DDBJ databases">
        <authorList>
            <person name="Li Y."/>
        </authorList>
    </citation>
    <scope>NUCLEOTIDE SEQUENCE [LARGE SCALE GENOMIC DNA]</scope>
    <source>
        <strain evidence="2">YIC4027</strain>
    </source>
</reference>
<evidence type="ECO:0000313" key="1">
    <source>
        <dbReference type="EMBL" id="ODR92322.1"/>
    </source>
</evidence>
<sequence>MRLTPAANSDAPDFGVSVAEDGDTVTLSFDLERIAAFRSTFGDDVFVEVAVRYVEERAVALSAHDELWLWKEAVLAHVY</sequence>
<evidence type="ECO:0000313" key="2">
    <source>
        <dbReference type="Proteomes" id="UP000094342"/>
    </source>
</evidence>
<proteinExistence type="predicted"/>
<accession>A0A1E3VFF6</accession>
<organism evidence="1 2">
    <name type="scientific">Sinorhizobium alkalisoli</name>
    <dbReference type="NCBI Taxonomy" id="1752398"/>
    <lineage>
        <taxon>Bacteria</taxon>
        <taxon>Pseudomonadati</taxon>
        <taxon>Pseudomonadota</taxon>
        <taxon>Alphaproteobacteria</taxon>
        <taxon>Hyphomicrobiales</taxon>
        <taxon>Rhizobiaceae</taxon>
        <taxon>Sinorhizobium/Ensifer group</taxon>
        <taxon>Sinorhizobium</taxon>
    </lineage>
</organism>
<dbReference type="Proteomes" id="UP000094342">
    <property type="component" value="Unassembled WGS sequence"/>
</dbReference>
<comment type="caution">
    <text evidence="1">The sequence shown here is derived from an EMBL/GenBank/DDBJ whole genome shotgun (WGS) entry which is preliminary data.</text>
</comment>
<protein>
    <submittedName>
        <fullName evidence="1">Uncharacterized protein</fullName>
    </submittedName>
</protein>
<dbReference type="EMBL" id="LYBW01000045">
    <property type="protein sequence ID" value="ODR92322.1"/>
    <property type="molecule type" value="Genomic_DNA"/>
</dbReference>
<dbReference type="OrthoDB" id="8255418at2"/>
<dbReference type="RefSeq" id="WP_069457453.1">
    <property type="nucleotide sequence ID" value="NZ_CP034911.1"/>
</dbReference>
<keyword evidence="2" id="KW-1185">Reference proteome</keyword>
<name>A0A1E3VFF6_9HYPH</name>
<dbReference type="AlphaFoldDB" id="A0A1E3VFF6"/>